<evidence type="ECO:0000256" key="3">
    <source>
        <dbReference type="ARBA" id="ARBA00022801"/>
    </source>
</evidence>
<dbReference type="InterPro" id="IPR044613">
    <property type="entry name" value="Nep1/2-like"/>
</dbReference>
<dbReference type="GO" id="GO:0008234">
    <property type="term" value="F:cysteine-type peptidase activity"/>
    <property type="evidence" value="ECO:0007669"/>
    <property type="project" value="UniProtKB-KW"/>
</dbReference>
<dbReference type="GO" id="GO:0006508">
    <property type="term" value="P:proteolysis"/>
    <property type="evidence" value="ECO:0007669"/>
    <property type="project" value="UniProtKB-KW"/>
</dbReference>
<protein>
    <submittedName>
        <fullName evidence="7">NEDD8-specific protease 1-like</fullName>
    </submittedName>
</protein>
<gene>
    <name evidence="7" type="primary">LOC110782206</name>
</gene>
<evidence type="ECO:0000313" key="6">
    <source>
        <dbReference type="Proteomes" id="UP000813463"/>
    </source>
</evidence>
<evidence type="ECO:0000259" key="5">
    <source>
        <dbReference type="PROSITE" id="PS50600"/>
    </source>
</evidence>
<dbReference type="Gene3D" id="3.40.395.10">
    <property type="entry name" value="Adenoviral Proteinase, Chain A"/>
    <property type="match status" value="1"/>
</dbReference>
<sequence length="272" mass="31722">MENEKILIFKGVTLHESDREILSNPSYISDEIIQFYFRYLMHTYEKDDILFVSPTVSFMLANSTDSEGIKHSAESLKLREKNLIFFTVNNTINNEEISTTTTDDKQEGTHWSLLVYYRPFHMFIHHDSIRGTNLSNAVHLCKIVKGFVSDDDDDDDLVILTRPAKIRKKNRQEFTAALDKVEDEAVLTDWLFTPQQENWYDCGLYVMKIAAVICEWYVTLSEGEKELKEGMGMWSDVMHDKVEKVYVENQMRADILEFVDLLMENADEEDLS</sequence>
<dbReference type="GeneID" id="110782206"/>
<reference evidence="7" key="2">
    <citation type="submission" date="2025-08" db="UniProtKB">
        <authorList>
            <consortium name="RefSeq"/>
        </authorList>
    </citation>
    <scope>IDENTIFICATION</scope>
    <source>
        <tissue evidence="7">Leaf</tissue>
    </source>
</reference>
<dbReference type="SUPFAM" id="SSF54001">
    <property type="entry name" value="Cysteine proteinases"/>
    <property type="match status" value="1"/>
</dbReference>
<evidence type="ECO:0000313" key="7">
    <source>
        <dbReference type="RefSeq" id="XP_021842024.2"/>
    </source>
</evidence>
<dbReference type="PROSITE" id="PS50600">
    <property type="entry name" value="ULP_PROTEASE"/>
    <property type="match status" value="1"/>
</dbReference>
<name>A0A9R0I3L5_SPIOL</name>
<proteinExistence type="inferred from homology"/>
<feature type="domain" description="Ubiquitin-like protease family profile" evidence="5">
    <location>
        <begin position="12"/>
        <end position="213"/>
    </location>
</feature>
<keyword evidence="3" id="KW-0378">Hydrolase</keyword>
<organism evidence="6 7">
    <name type="scientific">Spinacia oleracea</name>
    <name type="common">Spinach</name>
    <dbReference type="NCBI Taxonomy" id="3562"/>
    <lineage>
        <taxon>Eukaryota</taxon>
        <taxon>Viridiplantae</taxon>
        <taxon>Streptophyta</taxon>
        <taxon>Embryophyta</taxon>
        <taxon>Tracheophyta</taxon>
        <taxon>Spermatophyta</taxon>
        <taxon>Magnoliopsida</taxon>
        <taxon>eudicotyledons</taxon>
        <taxon>Gunneridae</taxon>
        <taxon>Pentapetalae</taxon>
        <taxon>Caryophyllales</taxon>
        <taxon>Chenopodiaceae</taxon>
        <taxon>Chenopodioideae</taxon>
        <taxon>Anserineae</taxon>
        <taxon>Spinacia</taxon>
    </lineage>
</organism>
<comment type="similarity">
    <text evidence="1">Belongs to the peptidase C48 family.</text>
</comment>
<evidence type="ECO:0000256" key="1">
    <source>
        <dbReference type="ARBA" id="ARBA00005234"/>
    </source>
</evidence>
<dbReference type="PANTHER" id="PTHR46468">
    <property type="entry name" value="SENTRIN-SPECIFIC PROTEASE 8"/>
    <property type="match status" value="1"/>
</dbReference>
<dbReference type="RefSeq" id="XP_021842024.2">
    <property type="nucleotide sequence ID" value="XM_021986332.2"/>
</dbReference>
<dbReference type="GO" id="GO:0000338">
    <property type="term" value="P:protein deneddylation"/>
    <property type="evidence" value="ECO:0000318"/>
    <property type="project" value="GO_Central"/>
</dbReference>
<reference evidence="6" key="1">
    <citation type="journal article" date="2021" name="Nat. Commun.">
        <title>Genomic analyses provide insights into spinach domestication and the genetic basis of agronomic traits.</title>
        <authorList>
            <person name="Cai X."/>
            <person name="Sun X."/>
            <person name="Xu C."/>
            <person name="Sun H."/>
            <person name="Wang X."/>
            <person name="Ge C."/>
            <person name="Zhang Z."/>
            <person name="Wang Q."/>
            <person name="Fei Z."/>
            <person name="Jiao C."/>
            <person name="Wang Q."/>
        </authorList>
    </citation>
    <scope>NUCLEOTIDE SEQUENCE [LARGE SCALE GENOMIC DNA]</scope>
    <source>
        <strain evidence="6">cv. Varoflay</strain>
    </source>
</reference>
<keyword evidence="4" id="KW-0788">Thiol protease</keyword>
<keyword evidence="2" id="KW-0645">Protease</keyword>
<dbReference type="AlphaFoldDB" id="A0A9R0I3L5"/>
<dbReference type="Proteomes" id="UP000813463">
    <property type="component" value="Chromosome 2"/>
</dbReference>
<dbReference type="KEGG" id="soe:110782206"/>
<keyword evidence="6" id="KW-1185">Reference proteome</keyword>
<evidence type="ECO:0000256" key="2">
    <source>
        <dbReference type="ARBA" id="ARBA00022670"/>
    </source>
</evidence>
<evidence type="ECO:0000256" key="4">
    <source>
        <dbReference type="ARBA" id="ARBA00022807"/>
    </source>
</evidence>
<dbReference type="PANTHER" id="PTHR46468:SF1">
    <property type="entry name" value="SENTRIN-SPECIFIC PROTEASE 8"/>
    <property type="match status" value="1"/>
</dbReference>
<dbReference type="InterPro" id="IPR038765">
    <property type="entry name" value="Papain-like_cys_pep_sf"/>
</dbReference>
<dbReference type="InterPro" id="IPR003653">
    <property type="entry name" value="Peptidase_C48_C"/>
</dbReference>
<accession>A0A9R0I3L5</accession>
<dbReference type="GO" id="GO:0019784">
    <property type="term" value="F:deNEDDylase activity"/>
    <property type="evidence" value="ECO:0000318"/>
    <property type="project" value="GO_Central"/>
</dbReference>